<keyword evidence="8" id="KW-0902">Two-component regulatory system</keyword>
<keyword evidence="10" id="KW-1133">Transmembrane helix</keyword>
<evidence type="ECO:0000256" key="1">
    <source>
        <dbReference type="ARBA" id="ARBA00000085"/>
    </source>
</evidence>
<keyword evidence="10" id="KW-0472">Membrane</keyword>
<evidence type="ECO:0000256" key="2">
    <source>
        <dbReference type="ARBA" id="ARBA00012438"/>
    </source>
</evidence>
<keyword evidence="10" id="KW-0812">Transmembrane</keyword>
<evidence type="ECO:0000256" key="5">
    <source>
        <dbReference type="ARBA" id="ARBA00022741"/>
    </source>
</evidence>
<comment type="caution">
    <text evidence="13">The sequence shown here is derived from an EMBL/GenBank/DDBJ whole genome shotgun (WGS) entry which is preliminary data.</text>
</comment>
<evidence type="ECO:0000313" key="13">
    <source>
        <dbReference type="EMBL" id="RLP71205.1"/>
    </source>
</evidence>
<keyword evidence="6 13" id="KW-0418">Kinase</keyword>
<accession>A0A3L6ZU78</accession>
<dbReference type="AlphaFoldDB" id="A0A3L6ZU78"/>
<evidence type="ECO:0000256" key="9">
    <source>
        <dbReference type="SAM" id="MobiDB-lite"/>
    </source>
</evidence>
<evidence type="ECO:0000256" key="6">
    <source>
        <dbReference type="ARBA" id="ARBA00022777"/>
    </source>
</evidence>
<dbReference type="EMBL" id="RCUW01000001">
    <property type="protein sequence ID" value="RLP71205.1"/>
    <property type="molecule type" value="Genomic_DNA"/>
</dbReference>
<dbReference type="PANTHER" id="PTHR24421:SF10">
    <property type="entry name" value="NITRATE_NITRITE SENSOR PROTEIN NARQ"/>
    <property type="match status" value="1"/>
</dbReference>
<feature type="transmembrane region" description="Helical" evidence="10">
    <location>
        <begin position="72"/>
        <end position="96"/>
    </location>
</feature>
<name>A0A3L6ZU78_9MICO</name>
<feature type="region of interest" description="Disordered" evidence="9">
    <location>
        <begin position="364"/>
        <end position="390"/>
    </location>
</feature>
<evidence type="ECO:0000313" key="14">
    <source>
        <dbReference type="Proteomes" id="UP000275395"/>
    </source>
</evidence>
<keyword evidence="4" id="KW-0808">Transferase</keyword>
<keyword evidence="11" id="KW-0732">Signal</keyword>
<reference evidence="13 14" key="1">
    <citation type="submission" date="2018-10" db="EMBL/GenBank/DDBJ databases">
        <authorList>
            <person name="Li J."/>
        </authorList>
    </citation>
    <scope>NUCLEOTIDE SEQUENCE [LARGE SCALE GENOMIC DNA]</scope>
    <source>
        <strain evidence="13 14">JCM 30549</strain>
    </source>
</reference>
<dbReference type="GO" id="GO:0000155">
    <property type="term" value="F:phosphorelay sensor kinase activity"/>
    <property type="evidence" value="ECO:0007669"/>
    <property type="project" value="InterPro"/>
</dbReference>
<dbReference type="InterPro" id="IPR050482">
    <property type="entry name" value="Sensor_HK_TwoCompSys"/>
</dbReference>
<dbReference type="InterPro" id="IPR036890">
    <property type="entry name" value="HATPase_C_sf"/>
</dbReference>
<feature type="chain" id="PRO_5017944010" description="histidine kinase" evidence="11">
    <location>
        <begin position="25"/>
        <end position="390"/>
    </location>
</feature>
<gene>
    <name evidence="13" type="ORF">D9V30_01990</name>
</gene>
<sequence>MLTRTVLAIIAVSLIVSVATTAAAQGPPLAYLATGLSAAGTALSLSRPIPGLVLVAAAAPVAVLAGTESTGFWSIACFAVFIVVLRGCSPLAGGVIVTVSNFASAAWGVGTVDVNVNASASVAAFAALVATAGASAIRGNLRYRQVADARLRDAEASRTTAVQRGVAEERLRIARELHDSVGHEVAVASMHLGAAEVALPGDAERSLEHLRATRASLQAVLAETQHILAILRVGDEQHAPGRAPRSLDDLVAASREAGMDIDWRVEGDATPLAPESAAALYRIVQEGLTNAAKHGRGTISLAVGYAPDGVEVQLVNVRAAPGGPGGAGLGVPGGKGLVGLQERAQSVGGTLRTRADERLFWLTATVPPDPRRPPDAAHDPTAPRPTKETP</sequence>
<dbReference type="SUPFAM" id="SSF55874">
    <property type="entry name" value="ATPase domain of HSP90 chaperone/DNA topoisomerase II/histidine kinase"/>
    <property type="match status" value="1"/>
</dbReference>
<evidence type="ECO:0000256" key="4">
    <source>
        <dbReference type="ARBA" id="ARBA00022679"/>
    </source>
</evidence>
<keyword evidence="3" id="KW-0597">Phosphoprotein</keyword>
<feature type="transmembrane region" description="Helical" evidence="10">
    <location>
        <begin position="116"/>
        <end position="137"/>
    </location>
</feature>
<dbReference type="GO" id="GO:0046983">
    <property type="term" value="F:protein dimerization activity"/>
    <property type="evidence" value="ECO:0007669"/>
    <property type="project" value="InterPro"/>
</dbReference>
<dbReference type="Pfam" id="PF07730">
    <property type="entry name" value="HisKA_3"/>
    <property type="match status" value="1"/>
</dbReference>
<organism evidence="13 14">
    <name type="scientific">Mycetocola reblochoni</name>
    <dbReference type="NCBI Taxonomy" id="331618"/>
    <lineage>
        <taxon>Bacteria</taxon>
        <taxon>Bacillati</taxon>
        <taxon>Actinomycetota</taxon>
        <taxon>Actinomycetes</taxon>
        <taxon>Micrococcales</taxon>
        <taxon>Microbacteriaceae</taxon>
        <taxon>Mycetocola</taxon>
    </lineage>
</organism>
<evidence type="ECO:0000259" key="12">
    <source>
        <dbReference type="Pfam" id="PF07730"/>
    </source>
</evidence>
<evidence type="ECO:0000256" key="8">
    <source>
        <dbReference type="ARBA" id="ARBA00023012"/>
    </source>
</evidence>
<keyword evidence="7" id="KW-0067">ATP-binding</keyword>
<dbReference type="Gene3D" id="1.20.5.1930">
    <property type="match status" value="1"/>
</dbReference>
<comment type="catalytic activity">
    <reaction evidence="1">
        <text>ATP + protein L-histidine = ADP + protein N-phospho-L-histidine.</text>
        <dbReference type="EC" id="2.7.13.3"/>
    </reaction>
</comment>
<keyword evidence="5" id="KW-0547">Nucleotide-binding</keyword>
<evidence type="ECO:0000256" key="10">
    <source>
        <dbReference type="SAM" id="Phobius"/>
    </source>
</evidence>
<evidence type="ECO:0000256" key="7">
    <source>
        <dbReference type="ARBA" id="ARBA00022840"/>
    </source>
</evidence>
<feature type="transmembrane region" description="Helical" evidence="10">
    <location>
        <begin position="48"/>
        <end position="65"/>
    </location>
</feature>
<evidence type="ECO:0000256" key="11">
    <source>
        <dbReference type="SAM" id="SignalP"/>
    </source>
</evidence>
<dbReference type="GO" id="GO:0016020">
    <property type="term" value="C:membrane"/>
    <property type="evidence" value="ECO:0007669"/>
    <property type="project" value="InterPro"/>
</dbReference>
<proteinExistence type="predicted"/>
<feature type="domain" description="Signal transduction histidine kinase subgroup 3 dimerisation and phosphoacceptor" evidence="12">
    <location>
        <begin position="169"/>
        <end position="233"/>
    </location>
</feature>
<protein>
    <recommendedName>
        <fullName evidence="2">histidine kinase</fullName>
        <ecNumber evidence="2">2.7.13.3</ecNumber>
    </recommendedName>
</protein>
<dbReference type="Proteomes" id="UP000275395">
    <property type="component" value="Unassembled WGS sequence"/>
</dbReference>
<feature type="compositionally biased region" description="Basic and acidic residues" evidence="9">
    <location>
        <begin position="369"/>
        <end position="378"/>
    </location>
</feature>
<dbReference type="InterPro" id="IPR011712">
    <property type="entry name" value="Sig_transdc_His_kin_sub3_dim/P"/>
</dbReference>
<dbReference type="Gene3D" id="3.30.565.10">
    <property type="entry name" value="Histidine kinase-like ATPase, C-terminal domain"/>
    <property type="match status" value="1"/>
</dbReference>
<evidence type="ECO:0000256" key="3">
    <source>
        <dbReference type="ARBA" id="ARBA00022553"/>
    </source>
</evidence>
<feature type="signal peptide" evidence="11">
    <location>
        <begin position="1"/>
        <end position="24"/>
    </location>
</feature>
<dbReference type="GO" id="GO:0005524">
    <property type="term" value="F:ATP binding"/>
    <property type="evidence" value="ECO:0007669"/>
    <property type="project" value="UniProtKB-KW"/>
</dbReference>
<dbReference type="PANTHER" id="PTHR24421">
    <property type="entry name" value="NITRATE/NITRITE SENSOR PROTEIN NARX-RELATED"/>
    <property type="match status" value="1"/>
</dbReference>
<dbReference type="EC" id="2.7.13.3" evidence="2"/>